<dbReference type="Proteomes" id="UP001265746">
    <property type="component" value="Unassembled WGS sequence"/>
</dbReference>
<organism evidence="2 3">
    <name type="scientific">Phomopsis amygdali</name>
    <name type="common">Fusicoccum amygdali</name>
    <dbReference type="NCBI Taxonomy" id="1214568"/>
    <lineage>
        <taxon>Eukaryota</taxon>
        <taxon>Fungi</taxon>
        <taxon>Dikarya</taxon>
        <taxon>Ascomycota</taxon>
        <taxon>Pezizomycotina</taxon>
        <taxon>Sordariomycetes</taxon>
        <taxon>Sordariomycetidae</taxon>
        <taxon>Diaporthales</taxon>
        <taxon>Diaporthaceae</taxon>
        <taxon>Diaporthe</taxon>
    </lineage>
</organism>
<evidence type="ECO:0000313" key="3">
    <source>
        <dbReference type="Proteomes" id="UP001265746"/>
    </source>
</evidence>
<accession>A0AAD9S8D3</accession>
<evidence type="ECO:0000256" key="1">
    <source>
        <dbReference type="SAM" id="MobiDB-lite"/>
    </source>
</evidence>
<dbReference type="PANTHER" id="PTHR42087:SF1">
    <property type="entry name" value="ILP IS AN APOPTOSIS INHIBITOR"/>
    <property type="match status" value="1"/>
</dbReference>
<keyword evidence="3" id="KW-1185">Reference proteome</keyword>
<sequence length="248" mass="27648">MAFSGRMDGSSFQQPQPFVNAQFDIFEWHGAFQSCVRYFLDHAQHSGPVQAVSAFLNIQLPYQKQPHSVYSSSGAVSPPAHQYAHQSSGLPGMSRSGPSSVTAAGKMPMHMAPGQSQQQAYATLTPYIRRLVATGFDIPGILHGFFGDDWVAGVGPLHEAERRNYLFAAKSDNWLRVKANYDMDGEQMVPFLKPLQNVSEKEIVSAETSWSEWLAMQDWMLGPRAPVDVEEGESRGQEPGFRVKRERR</sequence>
<proteinExistence type="predicted"/>
<gene>
    <name evidence="2" type="ORF">N8I77_008621</name>
</gene>
<evidence type="ECO:0008006" key="4">
    <source>
        <dbReference type="Google" id="ProtNLM"/>
    </source>
</evidence>
<dbReference type="EMBL" id="JAUJFL010000005">
    <property type="protein sequence ID" value="KAK2602054.1"/>
    <property type="molecule type" value="Genomic_DNA"/>
</dbReference>
<evidence type="ECO:0000313" key="2">
    <source>
        <dbReference type="EMBL" id="KAK2602054.1"/>
    </source>
</evidence>
<dbReference type="AlphaFoldDB" id="A0AAD9S8D3"/>
<feature type="region of interest" description="Disordered" evidence="1">
    <location>
        <begin position="81"/>
        <end position="101"/>
    </location>
</feature>
<protein>
    <recommendedName>
        <fullName evidence="4">Ilp is an apoptosis inhibitor</fullName>
    </recommendedName>
</protein>
<reference evidence="2" key="1">
    <citation type="submission" date="2023-06" db="EMBL/GenBank/DDBJ databases">
        <authorList>
            <person name="Noh H."/>
        </authorList>
    </citation>
    <scope>NUCLEOTIDE SEQUENCE</scope>
    <source>
        <strain evidence="2">DUCC20226</strain>
    </source>
</reference>
<name>A0AAD9S8D3_PHOAM</name>
<dbReference type="PANTHER" id="PTHR42087">
    <property type="entry name" value="ILP IS AN APOPTOSIS INHIBITOR"/>
    <property type="match status" value="1"/>
</dbReference>
<feature type="region of interest" description="Disordered" evidence="1">
    <location>
        <begin position="225"/>
        <end position="248"/>
    </location>
</feature>
<comment type="caution">
    <text evidence="2">The sequence shown here is derived from an EMBL/GenBank/DDBJ whole genome shotgun (WGS) entry which is preliminary data.</text>
</comment>
<dbReference type="InterPro" id="IPR053267">
    <property type="entry name" value="Verrucosidin_biosynth-assoc"/>
</dbReference>